<reference evidence="3 4" key="1">
    <citation type="submission" date="2015-09" db="EMBL/GenBank/DDBJ databases">
        <title>Sorangium comparison.</title>
        <authorList>
            <person name="Zaburannyi N."/>
            <person name="Bunk B."/>
            <person name="Overmann J."/>
            <person name="Mueller R."/>
        </authorList>
    </citation>
    <scope>NUCLEOTIDE SEQUENCE [LARGE SCALE GENOMIC DNA]</scope>
    <source>
        <strain evidence="3 4">So ce26</strain>
    </source>
</reference>
<feature type="signal peptide" evidence="2">
    <location>
        <begin position="1"/>
        <end position="27"/>
    </location>
</feature>
<feature type="compositionally biased region" description="Pro residues" evidence="1">
    <location>
        <begin position="263"/>
        <end position="275"/>
    </location>
</feature>
<gene>
    <name evidence="3" type="ORF">SOCE26_041880</name>
</gene>
<dbReference type="OrthoDB" id="5478381at2"/>
<feature type="region of interest" description="Disordered" evidence="1">
    <location>
        <begin position="1455"/>
        <end position="1475"/>
    </location>
</feature>
<keyword evidence="2" id="KW-0732">Signal</keyword>
<dbReference type="RefSeq" id="WP_159397134.1">
    <property type="nucleotide sequence ID" value="NZ_CP012673.1"/>
</dbReference>
<name>A0A2L0ETZ2_SORCE</name>
<organism evidence="3 4">
    <name type="scientific">Sorangium cellulosum</name>
    <name type="common">Polyangium cellulosum</name>
    <dbReference type="NCBI Taxonomy" id="56"/>
    <lineage>
        <taxon>Bacteria</taxon>
        <taxon>Pseudomonadati</taxon>
        <taxon>Myxococcota</taxon>
        <taxon>Polyangia</taxon>
        <taxon>Polyangiales</taxon>
        <taxon>Polyangiaceae</taxon>
        <taxon>Sorangium</taxon>
    </lineage>
</organism>
<evidence type="ECO:0000313" key="4">
    <source>
        <dbReference type="Proteomes" id="UP000238348"/>
    </source>
</evidence>
<evidence type="ECO:0000256" key="1">
    <source>
        <dbReference type="SAM" id="MobiDB-lite"/>
    </source>
</evidence>
<sequence>MRQGRAGWTARAVSGFSVLLLASCSGASPAGPAHRPAARCDPARIEPCERALAAAVAEGRAAGELALGYVEARAARNAGDPWALLLRDLDRRGGPRPTVAVIVEAGAKAAGNGARGATWIHAAPLPAPGALGAEALLLALGEALGYEHLVYAPARRGRTAQIFPRDPLGPFMAGAAPIAAGDASLARIADDIAIAALVRRAFSDAGRFRYVEAARAADALAAALKGRAAEDEPALRGHYALQLLGTAGIALDDGEDGAAPATPAAPPAEPPPAPHDTPYGDLLRVRTARDGRAAWRARGAAVLRAVPADRRAALDDLLGKPPGCGQGAAPPMEGARDLVFAAALAGALAPRAGAAAPSAPRGRLPLEAWLPRYEALVRAVDQTSTTWAHAPSLLYERAQRGGAPEGGAGPAAGPPGSAVYRRVTELGLAHLAALRALAEAEPRRYRALAQIPLAYSPGVLADPRLRDAVVDLTQVAVQRRMAEARDAEAVLGAALTGVFAGMAYPPEVQPAHFLALQGALTAKLRGELTAQSGWGVAGLYAADALYRVLSDQAPDLAFSSAQIGRALAPAPELPYPDLAALAAALSRYAALGVAGALDPRATDAARFPPERREARDALRRAVAGLAAAGGGPAAEDAPPPGIVEDVATLADGVLAVLFSERARKRDPEPAKDTCPAAGRGPSPESRRALARLGDVRGRILFAPRYRQGDGAWARRARLLVTVLSDVMDLLAAPPRAPSAGGAGAPEPRVRFTIPTADAEAAVAAALSDGDDRALAEAVTGGYGLARAVLGASTAERFAEQSGAPLGRMLRGLAGVFRGDAGPRGPGQGSAGVALLDALASLPPAPAESDLGGLLVGYARAFSALGLRDQADLGLLASLLGAAVLGRPPAPEAVALANDSGSRVAWALSYLAEIAKARRGVAPDPSAYADAMRRASDDACQAAPAGDVLAVMGAARDFAAGRRAEARDALDRLLEAADARGLHVPRMTYRYEEKTATRVFSLSVDVSYGAGLLEGSTGFQLGLGLRTRGAPEGALTAALAPEGSPQADEDAARAYVSTAALAAAYHFLERDAERGAAAARRAIAALSFGLRLGGRALPSERPLAWGRDARALLAIDAQLAVEAGHPFLAGDLWTLVRGLLPPDTDDAAAARLLEPLPAGLAALADLRPLVSRTARSLAAVAAPLPCTAAKVELGGYEEPACDAYPLALSLRIADVLGKLPHLRRAGSAAACPMLRSLDDFLTAAERGTYDPDAFTAAVEALRQGGRLYDAGVLLARQRRDGHCGPLVLAAARALGRAPALGPALRADLLSVAVSCAAAALDASVVDDLMALDDATRALPDLGRNLKVVLFATELAVREQRWDVLARLSKQPELVERWAGVSAGASATALLIQTAAAVLAGEPAPRDRGALERICGPDPSGDRAEPCAETERLLAAGALPEPQRRQRAKEALERLLAAARGQARQPARAPLRLPTSR</sequence>
<proteinExistence type="predicted"/>
<evidence type="ECO:0000256" key="2">
    <source>
        <dbReference type="SAM" id="SignalP"/>
    </source>
</evidence>
<evidence type="ECO:0000313" key="3">
    <source>
        <dbReference type="EMBL" id="AUX42755.1"/>
    </source>
</evidence>
<dbReference type="EMBL" id="CP012673">
    <property type="protein sequence ID" value="AUX42755.1"/>
    <property type="molecule type" value="Genomic_DNA"/>
</dbReference>
<dbReference type="Proteomes" id="UP000238348">
    <property type="component" value="Chromosome"/>
</dbReference>
<dbReference type="PROSITE" id="PS51257">
    <property type="entry name" value="PROKAR_LIPOPROTEIN"/>
    <property type="match status" value="1"/>
</dbReference>
<feature type="region of interest" description="Disordered" evidence="1">
    <location>
        <begin position="664"/>
        <end position="686"/>
    </location>
</feature>
<accession>A0A2L0ETZ2</accession>
<protein>
    <recommendedName>
        <fullName evidence="5">Secreted protein</fullName>
    </recommendedName>
</protein>
<feature type="chain" id="PRO_5014856320" description="Secreted protein" evidence="2">
    <location>
        <begin position="28"/>
        <end position="1475"/>
    </location>
</feature>
<feature type="region of interest" description="Disordered" evidence="1">
    <location>
        <begin position="252"/>
        <end position="280"/>
    </location>
</feature>
<evidence type="ECO:0008006" key="5">
    <source>
        <dbReference type="Google" id="ProtNLM"/>
    </source>
</evidence>